<reference evidence="2" key="1">
    <citation type="journal article" date="2019" name="Int. J. Syst. Evol. Microbiol.">
        <title>The Global Catalogue of Microorganisms (GCM) 10K type strain sequencing project: providing services to taxonomists for standard genome sequencing and annotation.</title>
        <authorList>
            <consortium name="The Broad Institute Genomics Platform"/>
            <consortium name="The Broad Institute Genome Sequencing Center for Infectious Disease"/>
            <person name="Wu L."/>
            <person name="Ma J."/>
        </authorList>
    </citation>
    <scope>NUCLEOTIDE SEQUENCE [LARGE SCALE GENOMIC DNA]</scope>
    <source>
        <strain evidence="2">TISTR 1858</strain>
    </source>
</reference>
<gene>
    <name evidence="1" type="ORF">ACFSUN_13475</name>
</gene>
<comment type="caution">
    <text evidence="1">The sequence shown here is derived from an EMBL/GenBank/DDBJ whole genome shotgun (WGS) entry which is preliminary data.</text>
</comment>
<organism evidence="1 2">
    <name type="scientific">Oceanobacillus kapialis</name>
    <dbReference type="NCBI Taxonomy" id="481353"/>
    <lineage>
        <taxon>Bacteria</taxon>
        <taxon>Bacillati</taxon>
        <taxon>Bacillota</taxon>
        <taxon>Bacilli</taxon>
        <taxon>Bacillales</taxon>
        <taxon>Bacillaceae</taxon>
        <taxon>Oceanobacillus</taxon>
    </lineage>
</organism>
<keyword evidence="2" id="KW-1185">Reference proteome</keyword>
<dbReference type="Proteomes" id="UP001597451">
    <property type="component" value="Unassembled WGS sequence"/>
</dbReference>
<evidence type="ECO:0000313" key="2">
    <source>
        <dbReference type="Proteomes" id="UP001597451"/>
    </source>
</evidence>
<evidence type="ECO:0008006" key="3">
    <source>
        <dbReference type="Google" id="ProtNLM"/>
    </source>
</evidence>
<accession>A0ABW5Q3C6</accession>
<protein>
    <recommendedName>
        <fullName evidence="3">Glycosyl hydrolase</fullName>
    </recommendedName>
</protein>
<name>A0ABW5Q3C6_9BACI</name>
<dbReference type="InterPro" id="IPR008928">
    <property type="entry name" value="6-hairpin_glycosidase_sf"/>
</dbReference>
<evidence type="ECO:0000313" key="1">
    <source>
        <dbReference type="EMBL" id="MFD2629792.1"/>
    </source>
</evidence>
<dbReference type="EMBL" id="JBHUMX010000040">
    <property type="protein sequence ID" value="MFD2629792.1"/>
    <property type="molecule type" value="Genomic_DNA"/>
</dbReference>
<dbReference type="Gene3D" id="1.50.10.10">
    <property type="match status" value="1"/>
</dbReference>
<dbReference type="RefSeq" id="WP_379562580.1">
    <property type="nucleotide sequence ID" value="NZ_JBHUMX010000040.1"/>
</dbReference>
<dbReference type="SUPFAM" id="SSF48208">
    <property type="entry name" value="Six-hairpin glycosidases"/>
    <property type="match status" value="1"/>
</dbReference>
<sequence>MLIPLFAVIILILLVINVVINVKGNRSKASYLVTERFIEKHLINANGTLATSIKPSGQEALSESIGFWMRYAGEKKDKNQFDHAYVQLVKHFLKQDGMVYWKKADDGKCLDFANNLVDDLRIISALLDAGEHWPDSTYPYRKTAEQMAMFVKSHNRCKDVLIDFYDKGMRYHSNYLTLSSVEVEALGKMRNKGLISNLIYESTVKKLLHAPLKDGFFPKSYHTLSEQYVYEEEVDMTEQALTAYQLSLAGGVSEVFLTFIKKEFLDKRKIYSRYKRGTKVPTVYEESPAVYSILILCFKEIGDREFVNKLFRRLLDLRNMKAEDPYYGGYVMSQQKARLIDNLLPSISREEGI</sequence>
<dbReference type="InterPro" id="IPR012341">
    <property type="entry name" value="6hp_glycosidase-like_sf"/>
</dbReference>
<proteinExistence type="predicted"/>